<keyword evidence="2" id="KW-0677">Repeat</keyword>
<evidence type="ECO:0000256" key="1">
    <source>
        <dbReference type="ARBA" id="ARBA00004196"/>
    </source>
</evidence>
<evidence type="ECO:0000256" key="3">
    <source>
        <dbReference type="ARBA" id="ARBA00022748"/>
    </source>
</evidence>
<keyword evidence="5" id="KW-1133">Transmembrane helix</keyword>
<dbReference type="PANTHER" id="PTHR47870">
    <property type="entry name" value="CYTOCHROME C-TYPE BIOGENESIS PROTEIN CCMH"/>
    <property type="match status" value="1"/>
</dbReference>
<dbReference type="EMBL" id="JAUORK010000022">
    <property type="protein sequence ID" value="MDO6673306.1"/>
    <property type="molecule type" value="Genomic_DNA"/>
</dbReference>
<dbReference type="NCBIfam" id="TIGR03142">
    <property type="entry name" value="cytochro_ccmI"/>
    <property type="match status" value="1"/>
</dbReference>
<keyword evidence="3" id="KW-0201">Cytochrome c-type biogenesis</keyword>
<dbReference type="InterPro" id="IPR051263">
    <property type="entry name" value="C-type_cytochrome_biogenesis"/>
</dbReference>
<dbReference type="Pfam" id="PF23914">
    <property type="entry name" value="TPR_CcmH_CycH"/>
    <property type="match status" value="1"/>
</dbReference>
<dbReference type="RefSeq" id="WP_303594969.1">
    <property type="nucleotide sequence ID" value="NZ_JAUORK010000022.1"/>
</dbReference>
<dbReference type="PANTHER" id="PTHR47870:SF4">
    <property type="entry name" value="CYTOCHROME C-TYPE BIOGENESIS PROTEIN CYCH"/>
    <property type="match status" value="1"/>
</dbReference>
<comment type="caution">
    <text evidence="8">The sequence shown here is derived from an EMBL/GenBank/DDBJ whole genome shotgun (WGS) entry which is preliminary data.</text>
</comment>
<reference evidence="8" key="1">
    <citation type="submission" date="2023-07" db="EMBL/GenBank/DDBJ databases">
        <title>Genome content predicts the carbon catabolic preferences of heterotrophic bacteria.</title>
        <authorList>
            <person name="Gralka M."/>
        </authorList>
    </citation>
    <scope>NUCLEOTIDE SEQUENCE</scope>
    <source>
        <strain evidence="8">C2R13</strain>
    </source>
</reference>
<evidence type="ECO:0000313" key="8">
    <source>
        <dbReference type="EMBL" id="MDO6673306.1"/>
    </source>
</evidence>
<dbReference type="GO" id="GO:0030313">
    <property type="term" value="C:cell envelope"/>
    <property type="evidence" value="ECO:0007669"/>
    <property type="project" value="UniProtKB-SubCell"/>
</dbReference>
<sequence>MILLWLAIAVLLIPAGWLLLLPLRRARRVHADQQAFEDNDSLGAENVRVYRRRLASLERGHARGELDDTALAEGRVELERSLLEDAESLKRSPLKAASSGRVLVPVLLVAMVAGSLYWYQREGASGDLALAQAIAATPIHDAASFEARIARLRAEAEVQPDNAKVWMALFPLYRDAGRLDEAMQSLEALITLEGRVPALIAQLAQLKFFAAQRTLTDEVQALVDEVLAADPRQPTVLGLLGIEAFDHARYPEAIDYWRKAIAGFENPDAAKALREGIKAARQRMASAGDVDASVALANSVAPDQGSAAQSTAADQDSKEGAARLTLKVSLDPALEAQLAALPVNAEAATLFIVARDGEGKLPPLAVVRTTADKLPLTLTLSDDNAMAPMARLSMAERVTLVARISASGQPTAQPGDLEGKLENVIVTRSADDDDEKGTDASQAPLALRIDHRVTQ</sequence>
<evidence type="ECO:0000313" key="9">
    <source>
        <dbReference type="Proteomes" id="UP001170481"/>
    </source>
</evidence>
<dbReference type="Proteomes" id="UP001170481">
    <property type="component" value="Unassembled WGS sequence"/>
</dbReference>
<dbReference type="Pfam" id="PF23892">
    <property type="entry name" value="Ig_CycH"/>
    <property type="match status" value="1"/>
</dbReference>
<proteinExistence type="predicted"/>
<dbReference type="InterPro" id="IPR017560">
    <property type="entry name" value="Cyt_c_biogenesis_CcmI"/>
</dbReference>
<keyword evidence="5" id="KW-0812">Transmembrane</keyword>
<feature type="domain" description="Cytochrome c-type biogenesis protein H Ig-like" evidence="6">
    <location>
        <begin position="324"/>
        <end position="428"/>
    </location>
</feature>
<feature type="domain" description="Cytochrome c-type biogenesis protein H TPR" evidence="7">
    <location>
        <begin position="152"/>
        <end position="261"/>
    </location>
</feature>
<dbReference type="GO" id="GO:0017004">
    <property type="term" value="P:cytochrome complex assembly"/>
    <property type="evidence" value="ECO:0007669"/>
    <property type="project" value="UniProtKB-KW"/>
</dbReference>
<keyword evidence="4" id="KW-0802">TPR repeat</keyword>
<gene>
    <name evidence="8" type="primary">ccmI</name>
    <name evidence="8" type="ORF">Q4535_14420</name>
</gene>
<evidence type="ECO:0000256" key="2">
    <source>
        <dbReference type="ARBA" id="ARBA00022737"/>
    </source>
</evidence>
<evidence type="ECO:0000256" key="4">
    <source>
        <dbReference type="ARBA" id="ARBA00022803"/>
    </source>
</evidence>
<evidence type="ECO:0000259" key="7">
    <source>
        <dbReference type="Pfam" id="PF23914"/>
    </source>
</evidence>
<feature type="transmembrane region" description="Helical" evidence="5">
    <location>
        <begin position="102"/>
        <end position="119"/>
    </location>
</feature>
<dbReference type="InterPro" id="IPR056413">
    <property type="entry name" value="TPR_CcmH_CycH"/>
</dbReference>
<dbReference type="InterPro" id="IPR011990">
    <property type="entry name" value="TPR-like_helical_dom_sf"/>
</dbReference>
<dbReference type="Gene3D" id="1.25.40.10">
    <property type="entry name" value="Tetratricopeptide repeat domain"/>
    <property type="match status" value="1"/>
</dbReference>
<dbReference type="GO" id="GO:0005886">
    <property type="term" value="C:plasma membrane"/>
    <property type="evidence" value="ECO:0007669"/>
    <property type="project" value="TreeGrafter"/>
</dbReference>
<accession>A0AAP4U1P6</accession>
<dbReference type="AlphaFoldDB" id="A0AAP4U1P6"/>
<keyword evidence="5" id="KW-0472">Membrane</keyword>
<evidence type="ECO:0000256" key="5">
    <source>
        <dbReference type="SAM" id="Phobius"/>
    </source>
</evidence>
<comment type="subcellular location">
    <subcellularLocation>
        <location evidence="1">Cell envelope</location>
    </subcellularLocation>
</comment>
<dbReference type="InterPro" id="IPR056412">
    <property type="entry name" value="Ig_CycH"/>
</dbReference>
<organism evidence="8 9">
    <name type="scientific">Cobetia amphilecti</name>
    <dbReference type="NCBI Taxonomy" id="1055104"/>
    <lineage>
        <taxon>Bacteria</taxon>
        <taxon>Pseudomonadati</taxon>
        <taxon>Pseudomonadota</taxon>
        <taxon>Gammaproteobacteria</taxon>
        <taxon>Oceanospirillales</taxon>
        <taxon>Halomonadaceae</taxon>
        <taxon>Cobetia</taxon>
    </lineage>
</organism>
<dbReference type="SUPFAM" id="SSF48452">
    <property type="entry name" value="TPR-like"/>
    <property type="match status" value="1"/>
</dbReference>
<evidence type="ECO:0000259" key="6">
    <source>
        <dbReference type="Pfam" id="PF23892"/>
    </source>
</evidence>
<name>A0AAP4U1P6_9GAMM</name>
<protein>
    <submittedName>
        <fullName evidence="8">C-type cytochrome biogenesis protein CcmI</fullName>
    </submittedName>
</protein>